<dbReference type="Gene3D" id="3.30.70.100">
    <property type="match status" value="1"/>
</dbReference>
<reference evidence="4" key="1">
    <citation type="submission" date="2016-11" db="EMBL/GenBank/DDBJ databases">
        <authorList>
            <person name="Varghese N."/>
            <person name="Submissions S."/>
        </authorList>
    </citation>
    <scope>NUCLEOTIDE SEQUENCE [LARGE SCALE GENOMIC DNA]</scope>
    <source>
        <strain evidence="4">CGMCC 1.2749</strain>
    </source>
</reference>
<dbReference type="AlphaFoldDB" id="A0A1M7DNZ9"/>
<accession>A0A1M7DNZ9</accession>
<dbReference type="OrthoDB" id="5513217at2"/>
<feature type="chain" id="PRO_5012206870" evidence="1">
    <location>
        <begin position="20"/>
        <end position="113"/>
    </location>
</feature>
<dbReference type="Proteomes" id="UP000184092">
    <property type="component" value="Unassembled WGS sequence"/>
</dbReference>
<dbReference type="InterPro" id="IPR006121">
    <property type="entry name" value="HMA_dom"/>
</dbReference>
<dbReference type="SUPFAM" id="SSF55008">
    <property type="entry name" value="HMA, heavy metal-associated domain"/>
    <property type="match status" value="1"/>
</dbReference>
<dbReference type="EMBL" id="FRCL01000001">
    <property type="protein sequence ID" value="SHL81216.1"/>
    <property type="molecule type" value="Genomic_DNA"/>
</dbReference>
<evidence type="ECO:0000313" key="3">
    <source>
        <dbReference type="EMBL" id="SHL81216.1"/>
    </source>
</evidence>
<proteinExistence type="predicted"/>
<dbReference type="Pfam" id="PF00403">
    <property type="entry name" value="HMA"/>
    <property type="match status" value="1"/>
</dbReference>
<feature type="signal peptide" evidence="1">
    <location>
        <begin position="1"/>
        <end position="19"/>
    </location>
</feature>
<keyword evidence="4" id="KW-1185">Reference proteome</keyword>
<evidence type="ECO:0000256" key="1">
    <source>
        <dbReference type="SAM" id="SignalP"/>
    </source>
</evidence>
<sequence>MKNIILILMVSFLGFAAQAQEKKNKNAKYVTEVNGNCEQCKKRIQKAAYSVSGVKSAIWDIETHQLSLILNEEKTSPLDVKKAIAKVGHDTDEVKATNEDYQSLHTCCLYERK</sequence>
<dbReference type="InterPro" id="IPR036163">
    <property type="entry name" value="HMA_dom_sf"/>
</dbReference>
<dbReference type="PROSITE" id="PS50846">
    <property type="entry name" value="HMA_2"/>
    <property type="match status" value="1"/>
</dbReference>
<feature type="domain" description="HMA" evidence="2">
    <location>
        <begin position="24"/>
        <end position="92"/>
    </location>
</feature>
<keyword evidence="1" id="KW-0732">Signal</keyword>
<evidence type="ECO:0000259" key="2">
    <source>
        <dbReference type="PROSITE" id="PS50846"/>
    </source>
</evidence>
<gene>
    <name evidence="3" type="ORF">SAMN05216269_101178</name>
</gene>
<dbReference type="STRING" id="178356.SAMN05216269_101178"/>
<protein>
    <submittedName>
        <fullName evidence="3">Copper chaperone CopZ</fullName>
    </submittedName>
</protein>
<evidence type="ECO:0000313" key="4">
    <source>
        <dbReference type="Proteomes" id="UP000184092"/>
    </source>
</evidence>
<dbReference type="RefSeq" id="WP_073203897.1">
    <property type="nucleotide sequence ID" value="NZ_FRCL01000001.1"/>
</dbReference>
<name>A0A1M7DNZ9_9FLAO</name>
<dbReference type="GO" id="GO:0046872">
    <property type="term" value="F:metal ion binding"/>
    <property type="evidence" value="ECO:0007669"/>
    <property type="project" value="InterPro"/>
</dbReference>
<organism evidence="3 4">
    <name type="scientific">Flavobacterium xinjiangense</name>
    <dbReference type="NCBI Taxonomy" id="178356"/>
    <lineage>
        <taxon>Bacteria</taxon>
        <taxon>Pseudomonadati</taxon>
        <taxon>Bacteroidota</taxon>
        <taxon>Flavobacteriia</taxon>
        <taxon>Flavobacteriales</taxon>
        <taxon>Flavobacteriaceae</taxon>
        <taxon>Flavobacterium</taxon>
    </lineage>
</organism>